<gene>
    <name evidence="2" type="ORF">GA0061103_5889</name>
</gene>
<proteinExistence type="predicted"/>
<feature type="compositionally biased region" description="Basic and acidic residues" evidence="1">
    <location>
        <begin position="440"/>
        <end position="449"/>
    </location>
</feature>
<feature type="region of interest" description="Disordered" evidence="1">
    <location>
        <begin position="427"/>
        <end position="449"/>
    </location>
</feature>
<name>A0A1C3WP10_9HYPH</name>
<dbReference type="STRING" id="410764.GA0061103_5889"/>
<keyword evidence="3" id="KW-1185">Reference proteome</keyword>
<evidence type="ECO:0000313" key="2">
    <source>
        <dbReference type="EMBL" id="SCB41658.1"/>
    </source>
</evidence>
<feature type="region of interest" description="Disordered" evidence="1">
    <location>
        <begin position="329"/>
        <end position="348"/>
    </location>
</feature>
<evidence type="ECO:0000313" key="3">
    <source>
        <dbReference type="Proteomes" id="UP000199101"/>
    </source>
</evidence>
<dbReference type="EMBL" id="FMAG01000006">
    <property type="protein sequence ID" value="SCB41658.1"/>
    <property type="molecule type" value="Genomic_DNA"/>
</dbReference>
<organism evidence="2 3">
    <name type="scientific">Rhizobium multihospitium</name>
    <dbReference type="NCBI Taxonomy" id="410764"/>
    <lineage>
        <taxon>Bacteria</taxon>
        <taxon>Pseudomonadati</taxon>
        <taxon>Pseudomonadota</taxon>
        <taxon>Alphaproteobacteria</taxon>
        <taxon>Hyphomicrobiales</taxon>
        <taxon>Rhizobiaceae</taxon>
        <taxon>Rhizobium/Agrobacterium group</taxon>
        <taxon>Rhizobium</taxon>
    </lineage>
</organism>
<reference evidence="3" key="1">
    <citation type="submission" date="2016-08" db="EMBL/GenBank/DDBJ databases">
        <authorList>
            <person name="Varghese N."/>
            <person name="Submissions Spin"/>
        </authorList>
    </citation>
    <scope>NUCLEOTIDE SEQUENCE [LARGE SCALE GENOMIC DNA]</scope>
    <source>
        <strain evidence="3">HAMBI 2975</strain>
    </source>
</reference>
<sequence length="449" mass="51051">MPGVCTIISEEPMDDIKRSYSREELHELVWSTPMQKLAQRFGLSDRGLAKTCARHLIPVPPRGYWAKIEAGQSVKKTPLRSVENTDLHTVAIGSASQPPTPFVASIIKAAIKQASEWQAASPQTEPPKARVSSAVSEVERNPSDPFGPEFEAIKKPHRSIANLCKELRTSKADSDGELRLPGIRVHQSSMERVVSLLNSIALQVIQSSINITRDENALRASIGQDWVNFKITEGVRRETHTPTEEELEKKRLYEGRRNAANRRGEWLPPKEFWPKFDFHYLGTLTVEIDKWAQGAQRKWADGKKRTLESMIDGIVSGIQYHLAYERAEREGREESQRRRQHMAGRRKLHQLRIERESKRIAFLKQIADYQREAADLRATIDAAGLIDASGSPEYQRMIEWACRRLATIEACNDIATLDQTLKDNNLFPENDELFDPEGDPSPKTDYWGH</sequence>
<dbReference type="AlphaFoldDB" id="A0A1C3WP10"/>
<feature type="compositionally biased region" description="Acidic residues" evidence="1">
    <location>
        <begin position="429"/>
        <end position="438"/>
    </location>
</feature>
<dbReference type="Proteomes" id="UP000199101">
    <property type="component" value="Unassembled WGS sequence"/>
</dbReference>
<accession>A0A1C3WP10</accession>
<evidence type="ECO:0000256" key="1">
    <source>
        <dbReference type="SAM" id="MobiDB-lite"/>
    </source>
</evidence>
<feature type="compositionally biased region" description="Basic residues" evidence="1">
    <location>
        <begin position="338"/>
        <end position="348"/>
    </location>
</feature>
<protein>
    <submittedName>
        <fullName evidence="2">Uncharacterized protein</fullName>
    </submittedName>
</protein>